<dbReference type="InterPro" id="IPR039421">
    <property type="entry name" value="Type_1_exporter"/>
</dbReference>
<dbReference type="Gene3D" id="3.40.50.300">
    <property type="entry name" value="P-loop containing nucleotide triphosphate hydrolases"/>
    <property type="match status" value="1"/>
</dbReference>
<protein>
    <submittedName>
        <fullName evidence="2">ATP-binding cassette domain-containing protein</fullName>
    </submittedName>
</protein>
<dbReference type="EMBL" id="JAHZIK010003869">
    <property type="protein sequence ID" value="MBW7462378.1"/>
    <property type="molecule type" value="Genomic_DNA"/>
</dbReference>
<dbReference type="PANTHER" id="PTHR24221">
    <property type="entry name" value="ATP-BINDING CASSETTE SUB-FAMILY B"/>
    <property type="match status" value="1"/>
</dbReference>
<keyword evidence="3" id="KW-1185">Reference proteome</keyword>
<dbReference type="SUPFAM" id="SSF52540">
    <property type="entry name" value="P-loop containing nucleoside triphosphate hydrolases"/>
    <property type="match status" value="1"/>
</dbReference>
<keyword evidence="2" id="KW-0547">Nucleotide-binding</keyword>
<dbReference type="InterPro" id="IPR003439">
    <property type="entry name" value="ABC_transporter-like_ATP-bd"/>
</dbReference>
<dbReference type="GO" id="GO:0005524">
    <property type="term" value="F:ATP binding"/>
    <property type="evidence" value="ECO:0007669"/>
    <property type="project" value="UniProtKB-KW"/>
</dbReference>
<dbReference type="Proteomes" id="UP001519887">
    <property type="component" value="Unassembled WGS sequence"/>
</dbReference>
<sequence>EFRDVTFRYPSSSVDNLKEVAFTLEQGQTLGIVGRTGSGKTTLIKQLLREYPPGQGSISIEGTPIERIDMDRLKSWYGYVPQEQFLFSRTVRNNILFGRDN</sequence>
<evidence type="ECO:0000259" key="1">
    <source>
        <dbReference type="Pfam" id="PF00005"/>
    </source>
</evidence>
<reference evidence="2 3" key="1">
    <citation type="submission" date="2021-07" db="EMBL/GenBank/DDBJ databases">
        <title>Paenibacillus radiodurans sp. nov., isolated from the southeastern edge of Tengger Desert.</title>
        <authorList>
            <person name="Zhang G."/>
        </authorList>
    </citation>
    <scope>NUCLEOTIDE SEQUENCE [LARGE SCALE GENOMIC DNA]</scope>
    <source>
        <strain evidence="2 3">CCM 7311</strain>
    </source>
</reference>
<dbReference type="Pfam" id="PF00005">
    <property type="entry name" value="ABC_tran"/>
    <property type="match status" value="1"/>
</dbReference>
<dbReference type="InterPro" id="IPR027417">
    <property type="entry name" value="P-loop_NTPase"/>
</dbReference>
<evidence type="ECO:0000313" key="3">
    <source>
        <dbReference type="Proteomes" id="UP001519887"/>
    </source>
</evidence>
<gene>
    <name evidence="2" type="ORF">K0U00_50835</name>
</gene>
<feature type="domain" description="ABC transporter" evidence="1">
    <location>
        <begin position="17"/>
        <end position="94"/>
    </location>
</feature>
<dbReference type="PANTHER" id="PTHR24221:SF578">
    <property type="entry name" value="MULTIDRUG RESISTANCE ABC TRANSPORTER ATP-BINDING_PERMEASE PROTEIN YHEI-RELATED"/>
    <property type="match status" value="1"/>
</dbReference>
<organism evidence="2 3">
    <name type="scientific">Paenibacillus sepulcri</name>
    <dbReference type="NCBI Taxonomy" id="359917"/>
    <lineage>
        <taxon>Bacteria</taxon>
        <taxon>Bacillati</taxon>
        <taxon>Bacillota</taxon>
        <taxon>Bacilli</taxon>
        <taxon>Bacillales</taxon>
        <taxon>Paenibacillaceae</taxon>
        <taxon>Paenibacillus</taxon>
    </lineage>
</organism>
<comment type="caution">
    <text evidence="2">The sequence shown here is derived from an EMBL/GenBank/DDBJ whole genome shotgun (WGS) entry which is preliminary data.</text>
</comment>
<accession>A0ABS7CN91</accession>
<evidence type="ECO:0000313" key="2">
    <source>
        <dbReference type="EMBL" id="MBW7462378.1"/>
    </source>
</evidence>
<keyword evidence="2" id="KW-0067">ATP-binding</keyword>
<dbReference type="CDD" id="cd03228">
    <property type="entry name" value="ABCC_MRP_Like"/>
    <property type="match status" value="1"/>
</dbReference>
<name>A0ABS7CN91_9BACL</name>
<proteinExistence type="predicted"/>
<feature type="non-terminal residue" evidence="2">
    <location>
        <position position="101"/>
    </location>
</feature>
<feature type="non-terminal residue" evidence="2">
    <location>
        <position position="1"/>
    </location>
</feature>